<dbReference type="PANTHER" id="PTHR38471">
    <property type="entry name" value="FOUR HELIX BUNDLE PROTEIN"/>
    <property type="match status" value="1"/>
</dbReference>
<dbReference type="SUPFAM" id="SSF158446">
    <property type="entry name" value="IVS-encoded protein-like"/>
    <property type="match status" value="1"/>
</dbReference>
<evidence type="ECO:0000313" key="2">
    <source>
        <dbReference type="Proteomes" id="UP000628669"/>
    </source>
</evidence>
<dbReference type="PIRSF" id="PIRSF035652">
    <property type="entry name" value="CHP02436"/>
    <property type="match status" value="1"/>
</dbReference>
<name>A0ABS1FT59_9FLAO</name>
<dbReference type="NCBIfam" id="TIGR02436">
    <property type="entry name" value="four helix bundle protein"/>
    <property type="match status" value="1"/>
</dbReference>
<protein>
    <submittedName>
        <fullName evidence="1">Four helix bundle protein</fullName>
    </submittedName>
</protein>
<keyword evidence="2" id="KW-1185">Reference proteome</keyword>
<dbReference type="Proteomes" id="UP000628669">
    <property type="component" value="Unassembled WGS sequence"/>
</dbReference>
<dbReference type="EMBL" id="JAENHK010000007">
    <property type="protein sequence ID" value="MBK1895611.1"/>
    <property type="molecule type" value="Genomic_DNA"/>
</dbReference>
<evidence type="ECO:0000313" key="1">
    <source>
        <dbReference type="EMBL" id="MBK1895611.1"/>
    </source>
</evidence>
<dbReference type="PANTHER" id="PTHR38471:SF2">
    <property type="entry name" value="FOUR HELIX BUNDLE PROTEIN"/>
    <property type="match status" value="1"/>
</dbReference>
<dbReference type="Pfam" id="PF05635">
    <property type="entry name" value="23S_rRNA_IVP"/>
    <property type="match status" value="1"/>
</dbReference>
<dbReference type="Gene3D" id="1.20.1440.60">
    <property type="entry name" value="23S rRNA-intervening sequence"/>
    <property type="match status" value="1"/>
</dbReference>
<dbReference type="InterPro" id="IPR036583">
    <property type="entry name" value="23S_rRNA_IVS_sf"/>
</dbReference>
<sequence>MTTSIIDAKAYSFALQIILLYKQLVSEKKEFVLSKQILRSGTAIGALVRESEHAQSKRDFLNKINIALKEANETKYWLQLLRDSGYISSSTFKTIYPTIDELIRILAAIVKTTKRNLLL</sequence>
<proteinExistence type="predicted"/>
<comment type="caution">
    <text evidence="1">The sequence shown here is derived from an EMBL/GenBank/DDBJ whole genome shotgun (WGS) entry which is preliminary data.</text>
</comment>
<reference evidence="2" key="1">
    <citation type="submission" date="2021-01" db="EMBL/GenBank/DDBJ databases">
        <title>Genome public.</title>
        <authorList>
            <person name="Liu C."/>
            <person name="Sun Q."/>
        </authorList>
    </citation>
    <scope>NUCLEOTIDE SEQUENCE [LARGE SCALE GENOMIC DNA]</scope>
    <source>
        <strain evidence="2">YIM B02567</strain>
    </source>
</reference>
<organism evidence="1 2">
    <name type="scientific">Chryseobacterium paridis</name>
    <dbReference type="NCBI Taxonomy" id="2800328"/>
    <lineage>
        <taxon>Bacteria</taxon>
        <taxon>Pseudomonadati</taxon>
        <taxon>Bacteroidota</taxon>
        <taxon>Flavobacteriia</taxon>
        <taxon>Flavobacteriales</taxon>
        <taxon>Weeksellaceae</taxon>
        <taxon>Chryseobacterium group</taxon>
        <taxon>Chryseobacterium</taxon>
    </lineage>
</organism>
<dbReference type="InterPro" id="IPR012657">
    <property type="entry name" value="23S_rRNA-intervening_sequence"/>
</dbReference>
<gene>
    <name evidence="1" type="ORF">JHL15_07625</name>
</gene>
<dbReference type="RefSeq" id="WP_200244715.1">
    <property type="nucleotide sequence ID" value="NZ_JAENHK010000007.1"/>
</dbReference>
<accession>A0ABS1FT59</accession>